<gene>
    <name evidence="7" type="ORF">GCM10011390_50300</name>
</gene>
<proteinExistence type="predicted"/>
<evidence type="ECO:0000256" key="1">
    <source>
        <dbReference type="ARBA" id="ARBA00022908"/>
    </source>
</evidence>
<evidence type="ECO:0000313" key="7">
    <source>
        <dbReference type="EMBL" id="GGE24821.1"/>
    </source>
</evidence>
<dbReference type="EMBL" id="BMIQ01000015">
    <property type="protein sequence ID" value="GGE24821.1"/>
    <property type="molecule type" value="Genomic_DNA"/>
</dbReference>
<feature type="domain" description="Core-binding (CB)" evidence="6">
    <location>
        <begin position="30"/>
        <end position="110"/>
    </location>
</feature>
<dbReference type="SUPFAM" id="SSF47823">
    <property type="entry name" value="lambda integrase-like, N-terminal domain"/>
    <property type="match status" value="1"/>
</dbReference>
<evidence type="ECO:0000259" key="6">
    <source>
        <dbReference type="PROSITE" id="PS51900"/>
    </source>
</evidence>
<evidence type="ECO:0000256" key="3">
    <source>
        <dbReference type="ARBA" id="ARBA00023172"/>
    </source>
</evidence>
<keyword evidence="2 4" id="KW-0238">DNA-binding</keyword>
<sequence>MKRDIALSIAKPQAIAVANEPDALAAGVVPVLSDTAREFARASKSPATLRAYKADMQSFRDWCLWNSRKALPASSHTVADFLAYEAEAGRKASTINRKAAAIRFTHKAAGLPLPTADEIVSSVMKGIRRTIGSAQKQKAPATAEAIAVILAHVSRDTLQGKRDRALILLGFAGAFRRSELVELNIEDLTFTAAGMDATIRKSKTDQEGEGATIAIPSGTFLKPVAAVQDWIAAADIEKGPLFVGVTKDDRARAGRLTAQSVALVVKRYADAAGLVVADFSGHSLRAGFVTTAADRGADINRIMDQTRHRDPRTVRTYIRRSDRYKNHAGDSFL</sequence>
<dbReference type="PANTHER" id="PTHR34605">
    <property type="entry name" value="PHAGE_INTEGRASE DOMAIN-CONTAINING PROTEIN"/>
    <property type="match status" value="1"/>
</dbReference>
<accession>A0A917EDD9</accession>
<dbReference type="Gene3D" id="1.10.150.130">
    <property type="match status" value="1"/>
</dbReference>
<dbReference type="InterPro" id="IPR011010">
    <property type="entry name" value="DNA_brk_join_enz"/>
</dbReference>
<dbReference type="CDD" id="cd00799">
    <property type="entry name" value="INT_Cre_C"/>
    <property type="match status" value="1"/>
</dbReference>
<dbReference type="InterPro" id="IPR052925">
    <property type="entry name" value="Phage_Integrase-like_Recomb"/>
</dbReference>
<dbReference type="Pfam" id="PF02899">
    <property type="entry name" value="Phage_int_SAM_1"/>
    <property type="match status" value="1"/>
</dbReference>
<dbReference type="InterPro" id="IPR002104">
    <property type="entry name" value="Integrase_catalytic"/>
</dbReference>
<evidence type="ECO:0000256" key="2">
    <source>
        <dbReference type="ARBA" id="ARBA00023125"/>
    </source>
</evidence>
<dbReference type="AlphaFoldDB" id="A0A917EDD9"/>
<dbReference type="RefSeq" id="WP_188913515.1">
    <property type="nucleotide sequence ID" value="NZ_BMIQ01000015.1"/>
</dbReference>
<dbReference type="InterPro" id="IPR044068">
    <property type="entry name" value="CB"/>
</dbReference>
<dbReference type="Pfam" id="PF00589">
    <property type="entry name" value="Phage_integrase"/>
    <property type="match status" value="1"/>
</dbReference>
<comment type="caution">
    <text evidence="7">The sequence shown here is derived from an EMBL/GenBank/DDBJ whole genome shotgun (WGS) entry which is preliminary data.</text>
</comment>
<evidence type="ECO:0000313" key="8">
    <source>
        <dbReference type="Proteomes" id="UP000644699"/>
    </source>
</evidence>
<keyword evidence="8" id="KW-1185">Reference proteome</keyword>
<feature type="domain" description="Tyr recombinase" evidence="5">
    <location>
        <begin position="136"/>
        <end position="330"/>
    </location>
</feature>
<dbReference type="InterPro" id="IPR013762">
    <property type="entry name" value="Integrase-like_cat_sf"/>
</dbReference>
<dbReference type="GO" id="GO:0003677">
    <property type="term" value="F:DNA binding"/>
    <property type="evidence" value="ECO:0007669"/>
    <property type="project" value="UniProtKB-UniRule"/>
</dbReference>
<dbReference type="InterPro" id="IPR004107">
    <property type="entry name" value="Integrase_SAM-like_N"/>
</dbReference>
<dbReference type="GO" id="GO:0015074">
    <property type="term" value="P:DNA integration"/>
    <property type="evidence" value="ECO:0007669"/>
    <property type="project" value="UniProtKB-KW"/>
</dbReference>
<keyword evidence="1" id="KW-0229">DNA integration</keyword>
<reference evidence="7" key="2">
    <citation type="submission" date="2020-09" db="EMBL/GenBank/DDBJ databases">
        <authorList>
            <person name="Sun Q."/>
            <person name="Zhou Y."/>
        </authorList>
    </citation>
    <scope>NUCLEOTIDE SEQUENCE</scope>
    <source>
        <strain evidence="7">CGMCC 1.15367</strain>
    </source>
</reference>
<dbReference type="Proteomes" id="UP000644699">
    <property type="component" value="Unassembled WGS sequence"/>
</dbReference>
<dbReference type="PROSITE" id="PS51898">
    <property type="entry name" value="TYR_RECOMBINASE"/>
    <property type="match status" value="1"/>
</dbReference>
<dbReference type="PROSITE" id="PS51900">
    <property type="entry name" value="CB"/>
    <property type="match status" value="1"/>
</dbReference>
<reference evidence="7" key="1">
    <citation type="journal article" date="2014" name="Int. J. Syst. Evol. Microbiol.">
        <title>Complete genome sequence of Corynebacterium casei LMG S-19264T (=DSM 44701T), isolated from a smear-ripened cheese.</title>
        <authorList>
            <consortium name="US DOE Joint Genome Institute (JGI-PGF)"/>
            <person name="Walter F."/>
            <person name="Albersmeier A."/>
            <person name="Kalinowski J."/>
            <person name="Ruckert C."/>
        </authorList>
    </citation>
    <scope>NUCLEOTIDE SEQUENCE</scope>
    <source>
        <strain evidence="7">CGMCC 1.15367</strain>
    </source>
</reference>
<dbReference type="Gene3D" id="1.10.443.10">
    <property type="entry name" value="Intergrase catalytic core"/>
    <property type="match status" value="1"/>
</dbReference>
<organism evidence="7 8">
    <name type="scientific">Aureimonas endophytica</name>
    <dbReference type="NCBI Taxonomy" id="2027858"/>
    <lineage>
        <taxon>Bacteria</taxon>
        <taxon>Pseudomonadati</taxon>
        <taxon>Pseudomonadota</taxon>
        <taxon>Alphaproteobacteria</taxon>
        <taxon>Hyphomicrobiales</taxon>
        <taxon>Aurantimonadaceae</taxon>
        <taxon>Aureimonas</taxon>
    </lineage>
</organism>
<dbReference type="GO" id="GO:0006310">
    <property type="term" value="P:DNA recombination"/>
    <property type="evidence" value="ECO:0007669"/>
    <property type="project" value="UniProtKB-KW"/>
</dbReference>
<evidence type="ECO:0000256" key="4">
    <source>
        <dbReference type="PROSITE-ProRule" id="PRU01248"/>
    </source>
</evidence>
<protein>
    <submittedName>
        <fullName evidence="7">Recombinase</fullName>
    </submittedName>
</protein>
<keyword evidence="3" id="KW-0233">DNA recombination</keyword>
<dbReference type="PANTHER" id="PTHR34605:SF3">
    <property type="entry name" value="P CELL-TYPE AGGLUTINATION PROTEIN MAP4-LIKE-RELATED"/>
    <property type="match status" value="1"/>
</dbReference>
<dbReference type="SUPFAM" id="SSF56349">
    <property type="entry name" value="DNA breaking-rejoining enzymes"/>
    <property type="match status" value="1"/>
</dbReference>
<name>A0A917EDD9_9HYPH</name>
<evidence type="ECO:0000259" key="5">
    <source>
        <dbReference type="PROSITE" id="PS51898"/>
    </source>
</evidence>
<dbReference type="InterPro" id="IPR010998">
    <property type="entry name" value="Integrase_recombinase_N"/>
</dbReference>